<dbReference type="OrthoDB" id="3268465at2"/>
<organism evidence="1 2">
    <name type="scientific">Boudabousia tangfeifanii</name>
    <dbReference type="NCBI Taxonomy" id="1912795"/>
    <lineage>
        <taxon>Bacteria</taxon>
        <taxon>Bacillati</taxon>
        <taxon>Actinomycetota</taxon>
        <taxon>Actinomycetes</taxon>
        <taxon>Actinomycetales</taxon>
        <taxon>Actinomycetaceae</taxon>
        <taxon>Boudabousia</taxon>
    </lineage>
</organism>
<name>A0A1D9MIR9_9ACTO</name>
<dbReference type="EMBL" id="CP017812">
    <property type="protein sequence ID" value="AOZ72176.1"/>
    <property type="molecule type" value="Genomic_DNA"/>
</dbReference>
<reference evidence="1 2" key="1">
    <citation type="submission" date="2016-10" db="EMBL/GenBank/DDBJ databases">
        <title>Actinomyces aegypiusis sp. nov., isolated from the Aegypius monachus in Qinghai Tibet Plateau China.</title>
        <authorList>
            <person name="Wang Y."/>
        </authorList>
    </citation>
    <scope>NUCLEOTIDE SEQUENCE [LARGE SCALE GENOMIC DNA]</scope>
    <source>
        <strain evidence="1 2">VUL4_3</strain>
    </source>
</reference>
<dbReference type="KEGG" id="avu:BK816_01745"/>
<dbReference type="AlphaFoldDB" id="A0A1D9MIR9"/>
<keyword evidence="2" id="KW-1185">Reference proteome</keyword>
<evidence type="ECO:0000313" key="2">
    <source>
        <dbReference type="Proteomes" id="UP000176288"/>
    </source>
</evidence>
<dbReference type="Proteomes" id="UP000176288">
    <property type="component" value="Chromosome"/>
</dbReference>
<protein>
    <submittedName>
        <fullName evidence="1">Uncharacterized protein</fullName>
    </submittedName>
</protein>
<sequence length="391" mass="42473">MPIDLSRVLDPSLAAALKPAFEGASFRFHEDGTAYADRAKDTYVVATTWLAGHQLPPELMGGHLLFFPSDVSSSEVEALAVSLWEEAGWLVPGVLGLTGEATLSGPWTLGKGQQAELNLPNSAAVVYSVQCRREREVPPPDAPVDFLDPWFKHVLPAGDEYLLVANLVTLAARLGGGLRSDMGHVAEPDPDAAVNLTVYSPNWLGGKDLLAELVPMFPGMRPFTAPIVPAEAVPGVLTGDVPLSRVAMKAIESAGIETEELNELMSQAQKYDLAALSEETNLKSTPEKPHEHEPFCLQLDLKPGAVLIEGHEAEYLPPVLRWEEWAEGPVFEYLLRWEPSDPIRGWDRRVPRALRIERVHATSTIESLAAELVAIVGGDAVDDEGFLVAFD</sequence>
<accession>A0A1D9MIR9</accession>
<dbReference type="STRING" id="1912795.BK816_01745"/>
<proteinExistence type="predicted"/>
<gene>
    <name evidence="1" type="ORF">BK816_01745</name>
</gene>
<evidence type="ECO:0000313" key="1">
    <source>
        <dbReference type="EMBL" id="AOZ72176.1"/>
    </source>
</evidence>
<dbReference type="RefSeq" id="WP_071163642.1">
    <property type="nucleotide sequence ID" value="NZ_CP017812.1"/>
</dbReference>